<keyword evidence="3" id="KW-1185">Reference proteome</keyword>
<evidence type="ECO:0000313" key="2">
    <source>
        <dbReference type="EMBL" id="KAF5354432.1"/>
    </source>
</evidence>
<evidence type="ECO:0000259" key="1">
    <source>
        <dbReference type="Pfam" id="PF20179"/>
    </source>
</evidence>
<dbReference type="AlphaFoldDB" id="A0A8H5FZF1"/>
<dbReference type="Pfam" id="PF20179">
    <property type="entry name" value="MSS51_C"/>
    <property type="match status" value="1"/>
</dbReference>
<accession>A0A8H5FZF1</accession>
<comment type="caution">
    <text evidence="2">The sequence shown here is derived from an EMBL/GenBank/DDBJ whole genome shotgun (WGS) entry which is preliminary data.</text>
</comment>
<sequence>MGRISSGRNISQMKKVGDYLIPFRVFEGANAQKRLVLITGSPNPVKDWDSWYKQRKISKGPTAALLMSCPLTVCQLVVNWLQVSNATRGGLGTRFPLHIDILGVEIEPNYLPLFSELVLLLPYRDVQLVIFVPCVHKLSNEVLNNKNSCKSLIGQSSTSSPIFSPIFS</sequence>
<dbReference type="OrthoDB" id="432970at2759"/>
<dbReference type="InterPro" id="IPR046824">
    <property type="entry name" value="Mss51-like_C"/>
</dbReference>
<dbReference type="Proteomes" id="UP000559256">
    <property type="component" value="Unassembled WGS sequence"/>
</dbReference>
<name>A0A8H5FZF1_9AGAR</name>
<protein>
    <recommendedName>
        <fullName evidence="1">Mitochondrial splicing suppressor 51-like C-terminal domain-containing protein</fullName>
    </recommendedName>
</protein>
<gene>
    <name evidence="2" type="ORF">D9758_010787</name>
</gene>
<reference evidence="2 3" key="1">
    <citation type="journal article" date="2020" name="ISME J.">
        <title>Uncovering the hidden diversity of litter-decomposition mechanisms in mushroom-forming fungi.</title>
        <authorList>
            <person name="Floudas D."/>
            <person name="Bentzer J."/>
            <person name="Ahren D."/>
            <person name="Johansson T."/>
            <person name="Persson P."/>
            <person name="Tunlid A."/>
        </authorList>
    </citation>
    <scope>NUCLEOTIDE SEQUENCE [LARGE SCALE GENOMIC DNA]</scope>
    <source>
        <strain evidence="2 3">CBS 291.85</strain>
    </source>
</reference>
<organism evidence="2 3">
    <name type="scientific">Tetrapyrgos nigripes</name>
    <dbReference type="NCBI Taxonomy" id="182062"/>
    <lineage>
        <taxon>Eukaryota</taxon>
        <taxon>Fungi</taxon>
        <taxon>Dikarya</taxon>
        <taxon>Basidiomycota</taxon>
        <taxon>Agaricomycotina</taxon>
        <taxon>Agaricomycetes</taxon>
        <taxon>Agaricomycetidae</taxon>
        <taxon>Agaricales</taxon>
        <taxon>Marasmiineae</taxon>
        <taxon>Marasmiaceae</taxon>
        <taxon>Tetrapyrgos</taxon>
    </lineage>
</organism>
<proteinExistence type="predicted"/>
<feature type="domain" description="Mitochondrial splicing suppressor 51-like C-terminal" evidence="1">
    <location>
        <begin position="70"/>
        <end position="151"/>
    </location>
</feature>
<dbReference type="EMBL" id="JAACJM010000060">
    <property type="protein sequence ID" value="KAF5354432.1"/>
    <property type="molecule type" value="Genomic_DNA"/>
</dbReference>
<evidence type="ECO:0000313" key="3">
    <source>
        <dbReference type="Proteomes" id="UP000559256"/>
    </source>
</evidence>